<protein>
    <recommendedName>
        <fullName evidence="4">R3H-associated N-terminal domain-containing protein</fullName>
    </recommendedName>
</protein>
<reference evidence="2 3" key="1">
    <citation type="submission" date="2017-12" db="EMBL/GenBank/DDBJ databases">
        <title>Gene loss provides genomic basis for host adaptation in cereal stripe rust fungi.</title>
        <authorList>
            <person name="Xia C."/>
        </authorList>
    </citation>
    <scope>NUCLEOTIDE SEQUENCE [LARGE SCALE GENOMIC DNA]</scope>
    <source>
        <strain evidence="2 3">93TX-2</strain>
    </source>
</reference>
<accession>A0A2S4WAW4</accession>
<feature type="compositionally biased region" description="Polar residues" evidence="1">
    <location>
        <begin position="371"/>
        <end position="382"/>
    </location>
</feature>
<reference evidence="3" key="3">
    <citation type="journal article" date="2018" name="Mol. Plant Microbe Interact.">
        <title>Genome sequence resources for the wheat stripe rust pathogen (Puccinia striiformis f. sp. tritici) and the barley stripe rust pathogen (Puccinia striiformis f. sp. hordei).</title>
        <authorList>
            <person name="Xia C."/>
            <person name="Wang M."/>
            <person name="Yin C."/>
            <person name="Cornejo O.E."/>
            <person name="Hulbert S.H."/>
            <person name="Chen X."/>
        </authorList>
    </citation>
    <scope>NUCLEOTIDE SEQUENCE [LARGE SCALE GENOMIC DNA]</scope>
    <source>
        <strain evidence="3">93TX-2</strain>
    </source>
</reference>
<reference evidence="3" key="2">
    <citation type="journal article" date="2018" name="BMC Genomics">
        <title>Genomic insights into host adaptation between the wheat stripe rust pathogen (Puccinia striiformis f. sp. tritici) and the barley stripe rust pathogen (Puccinia striiformis f. sp. hordei).</title>
        <authorList>
            <person name="Xia C."/>
            <person name="Wang M."/>
            <person name="Yin C."/>
            <person name="Cornejo O.E."/>
            <person name="Hulbert S.H."/>
            <person name="Chen X."/>
        </authorList>
    </citation>
    <scope>NUCLEOTIDE SEQUENCE [LARGE SCALE GENOMIC DNA]</scope>
    <source>
        <strain evidence="3">93TX-2</strain>
    </source>
</reference>
<gene>
    <name evidence="2" type="ORF">PSHT_05214</name>
</gene>
<evidence type="ECO:0000313" key="3">
    <source>
        <dbReference type="Proteomes" id="UP000238274"/>
    </source>
</evidence>
<feature type="compositionally biased region" description="Polar residues" evidence="1">
    <location>
        <begin position="434"/>
        <end position="458"/>
    </location>
</feature>
<dbReference type="VEuPathDB" id="FungiDB:PSHT_05214"/>
<sequence>MMMEEPKTQASTSIVNPERIPLSFPSILINPKLKHLSNQLPKNHRHTKTDPSSTDSRPIGKRRLQRVANCQSVQPTFLPKTMNSRPNRFFHLYLTLTAQFSFNPHVSRPTTRDYQLWTADSQVKFPTPPPRGFPSSLYIPPAEPIPIDPFSATMGAFNRSLKGVRKNIRRLVGTHPSLEGGPGPVEEMLIKIDERLSSWIDSNTVWKATETDYTRTIVEPNPWPSSGPARHQPLPKLCSEPSIVEVSRSPHMLNWEVQNPFGRFLVHCVARYYGIVSFSRPAPSPISDSDQADPQKTVVCMVKAHFPTRRGSRIDGNQSLDTPPTTDLDSELSAVEVLSEDSGALTDDEPPLPNTVVRASLGSSPPRIHPVQTSTPTRVTITKSKDQPKSSELVDSDAADHSSLDSFGDDEDRLSTSTREENNQVDWTSHVDQDPNQTITAIVPSTPSQDPNLPVNSNALKTPLSTAFSPTKSPAKISFDYPQLSFLEWVRS</sequence>
<feature type="region of interest" description="Disordered" evidence="1">
    <location>
        <begin position="35"/>
        <end position="62"/>
    </location>
</feature>
<evidence type="ECO:0000256" key="1">
    <source>
        <dbReference type="SAM" id="MobiDB-lite"/>
    </source>
</evidence>
<evidence type="ECO:0008006" key="4">
    <source>
        <dbReference type="Google" id="ProtNLM"/>
    </source>
</evidence>
<name>A0A2S4WAW4_9BASI</name>
<feature type="region of interest" description="Disordered" evidence="1">
    <location>
        <begin position="310"/>
        <end position="458"/>
    </location>
</feature>
<dbReference type="VEuPathDB" id="FungiDB:PSTT_08160"/>
<feature type="compositionally biased region" description="Polar residues" evidence="1">
    <location>
        <begin position="315"/>
        <end position="327"/>
    </location>
</feature>
<keyword evidence="3" id="KW-1185">Reference proteome</keyword>
<dbReference type="EMBL" id="PKSM01000057">
    <property type="protein sequence ID" value="POW18902.1"/>
    <property type="molecule type" value="Genomic_DNA"/>
</dbReference>
<dbReference type="Proteomes" id="UP000238274">
    <property type="component" value="Unassembled WGS sequence"/>
</dbReference>
<dbReference type="AlphaFoldDB" id="A0A2S4WAW4"/>
<evidence type="ECO:0000313" key="2">
    <source>
        <dbReference type="EMBL" id="POW18902.1"/>
    </source>
</evidence>
<organism evidence="2 3">
    <name type="scientific">Puccinia striiformis</name>
    <dbReference type="NCBI Taxonomy" id="27350"/>
    <lineage>
        <taxon>Eukaryota</taxon>
        <taxon>Fungi</taxon>
        <taxon>Dikarya</taxon>
        <taxon>Basidiomycota</taxon>
        <taxon>Pucciniomycotina</taxon>
        <taxon>Pucciniomycetes</taxon>
        <taxon>Pucciniales</taxon>
        <taxon>Pucciniaceae</taxon>
        <taxon>Puccinia</taxon>
    </lineage>
</organism>
<proteinExistence type="predicted"/>
<comment type="caution">
    <text evidence="2">The sequence shown here is derived from an EMBL/GenBank/DDBJ whole genome shotgun (WGS) entry which is preliminary data.</text>
</comment>
<dbReference type="OrthoDB" id="10256743at2759"/>